<dbReference type="AlphaFoldDB" id="F8PP63"/>
<dbReference type="FunCoup" id="F8PP63">
    <property type="interactions" value="235"/>
</dbReference>
<dbReference type="GO" id="GO:0005509">
    <property type="term" value="F:calcium ion binding"/>
    <property type="evidence" value="ECO:0007669"/>
    <property type="project" value="InterPro"/>
</dbReference>
<evidence type="ECO:0008006" key="9">
    <source>
        <dbReference type="Google" id="ProtNLM"/>
    </source>
</evidence>
<evidence type="ECO:0000256" key="2">
    <source>
        <dbReference type="ARBA" id="ARBA00022692"/>
    </source>
</evidence>
<dbReference type="STRING" id="936435.F8PP63"/>
<dbReference type="GO" id="GO:0032469">
    <property type="term" value="P:endoplasmic reticulum calcium ion homeostasis"/>
    <property type="evidence" value="ECO:0007669"/>
    <property type="project" value="InterPro"/>
</dbReference>
<evidence type="ECO:0000313" key="8">
    <source>
        <dbReference type="Proteomes" id="UP000008063"/>
    </source>
</evidence>
<reference evidence="8" key="1">
    <citation type="journal article" date="2011" name="Science">
        <title>The plant cell wall-decomposing machinery underlies the functional diversity of forest fungi.</title>
        <authorList>
            <person name="Eastwood D.C."/>
            <person name="Floudas D."/>
            <person name="Binder M."/>
            <person name="Majcherczyk A."/>
            <person name="Schneider P."/>
            <person name="Aerts A."/>
            <person name="Asiegbu F.O."/>
            <person name="Baker S.E."/>
            <person name="Barry K."/>
            <person name="Bendiksby M."/>
            <person name="Blumentritt M."/>
            <person name="Coutinho P.M."/>
            <person name="Cullen D."/>
            <person name="de Vries R.P."/>
            <person name="Gathman A."/>
            <person name="Goodell B."/>
            <person name="Henrissat B."/>
            <person name="Ihrmark K."/>
            <person name="Kauserud H."/>
            <person name="Kohler A."/>
            <person name="LaButti K."/>
            <person name="Lapidus A."/>
            <person name="Lavin J.L."/>
            <person name="Lee Y.-H."/>
            <person name="Lindquist E."/>
            <person name="Lilly W."/>
            <person name="Lucas S."/>
            <person name="Morin E."/>
            <person name="Murat C."/>
            <person name="Oguiza J.A."/>
            <person name="Park J."/>
            <person name="Pisabarro A.G."/>
            <person name="Riley R."/>
            <person name="Rosling A."/>
            <person name="Salamov A."/>
            <person name="Schmidt O."/>
            <person name="Schmutz J."/>
            <person name="Skrede I."/>
            <person name="Stenlid J."/>
            <person name="Wiebenga A."/>
            <person name="Xie X."/>
            <person name="Kuees U."/>
            <person name="Hibbett D.S."/>
            <person name="Hoffmeister D."/>
            <person name="Hoegberg N."/>
            <person name="Martin F."/>
            <person name="Grigoriev I.V."/>
            <person name="Watkinson S.C."/>
        </authorList>
    </citation>
    <scope>NUCLEOTIDE SEQUENCE [LARGE SCALE GENOMIC DNA]</scope>
    <source>
        <strain evidence="8">strain S7.3</strain>
    </source>
</reference>
<dbReference type="Pfam" id="PF07946">
    <property type="entry name" value="CCDC47"/>
    <property type="match status" value="1"/>
</dbReference>
<evidence type="ECO:0000256" key="6">
    <source>
        <dbReference type="SAM" id="Phobius"/>
    </source>
</evidence>
<dbReference type="PANTHER" id="PTHR12883">
    <property type="entry name" value="ADIPOCYTE-SPECIFIC PROTEIN 4-RELATED"/>
    <property type="match status" value="1"/>
</dbReference>
<keyword evidence="8" id="KW-1185">Reference proteome</keyword>
<feature type="compositionally biased region" description="Basic and acidic residues" evidence="5">
    <location>
        <begin position="316"/>
        <end position="372"/>
    </location>
</feature>
<gene>
    <name evidence="7" type="ORF">SERLA73DRAFT_85983</name>
</gene>
<dbReference type="InterPro" id="IPR012879">
    <property type="entry name" value="CCDC47"/>
</dbReference>
<proteinExistence type="predicted"/>
<evidence type="ECO:0000256" key="5">
    <source>
        <dbReference type="SAM" id="MobiDB-lite"/>
    </source>
</evidence>
<dbReference type="OMA" id="MHLVRDM"/>
<dbReference type="HOGENOM" id="CLU_042570_1_0_1"/>
<dbReference type="PANTHER" id="PTHR12883:SF0">
    <property type="entry name" value="PAT COMPLEX SUBUNIT CCDC47"/>
    <property type="match status" value="1"/>
</dbReference>
<feature type="transmembrane region" description="Helical" evidence="6">
    <location>
        <begin position="43"/>
        <end position="59"/>
    </location>
</feature>
<protein>
    <recommendedName>
        <fullName evidence="9">DUF1682-domain-containing protein</fullName>
    </recommendedName>
</protein>
<keyword evidence="3 6" id="KW-1133">Transmembrane helix</keyword>
<comment type="subcellular location">
    <subcellularLocation>
        <location evidence="1">Membrane</location>
        <topology evidence="1">Single-pass membrane protein</topology>
    </subcellularLocation>
</comment>
<dbReference type="GO" id="GO:0016020">
    <property type="term" value="C:membrane"/>
    <property type="evidence" value="ECO:0007669"/>
    <property type="project" value="UniProtKB-SubCell"/>
</dbReference>
<evidence type="ECO:0000256" key="4">
    <source>
        <dbReference type="ARBA" id="ARBA00023136"/>
    </source>
</evidence>
<dbReference type="eggNOG" id="KOG2357">
    <property type="taxonomic scope" value="Eukaryota"/>
</dbReference>
<evidence type="ECO:0000256" key="3">
    <source>
        <dbReference type="ARBA" id="ARBA00022989"/>
    </source>
</evidence>
<dbReference type="InParanoid" id="F8PP63"/>
<keyword evidence="4 6" id="KW-0472">Membrane</keyword>
<feature type="compositionally biased region" description="Basic residues" evidence="5">
    <location>
        <begin position="373"/>
        <end position="386"/>
    </location>
</feature>
<dbReference type="EMBL" id="GL945477">
    <property type="protein sequence ID" value="EGO01940.1"/>
    <property type="molecule type" value="Genomic_DNA"/>
</dbReference>
<accession>F8PP63</accession>
<name>F8PP63_SERL3</name>
<dbReference type="Proteomes" id="UP000008063">
    <property type="component" value="Unassembled WGS sequence"/>
</dbReference>
<evidence type="ECO:0000313" key="7">
    <source>
        <dbReference type="EMBL" id="EGO01940.1"/>
    </source>
</evidence>
<dbReference type="OrthoDB" id="10039147at2759"/>
<evidence type="ECO:0000256" key="1">
    <source>
        <dbReference type="ARBA" id="ARBA00004167"/>
    </source>
</evidence>
<feature type="region of interest" description="Disordered" evidence="5">
    <location>
        <begin position="316"/>
        <end position="386"/>
    </location>
</feature>
<organism evidence="8">
    <name type="scientific">Serpula lacrymans var. lacrymans (strain S7.3)</name>
    <name type="common">Dry rot fungus</name>
    <dbReference type="NCBI Taxonomy" id="936435"/>
    <lineage>
        <taxon>Eukaryota</taxon>
        <taxon>Fungi</taxon>
        <taxon>Dikarya</taxon>
        <taxon>Basidiomycota</taxon>
        <taxon>Agaricomycotina</taxon>
        <taxon>Agaricomycetes</taxon>
        <taxon>Agaricomycetidae</taxon>
        <taxon>Boletales</taxon>
        <taxon>Coniophorineae</taxon>
        <taxon>Serpulaceae</taxon>
        <taxon>Serpula</taxon>
    </lineage>
</organism>
<sequence>MASLLNLIGGLTPPPVILSDDYEGLEYRWKFISFRPALFQTQALLLVGVCLYVLLAFYGKRLNAQIANKWCASYLPFHLITLLIEPNCRFAAHLGLLEQQFSKASKGGLISDGYTDFFNFSTGRRTVASLHTVFTLRPRHDLLQMIYQFGWTLYDLRYQPQDDLVLDFKLAPDAAVPDFVWAVVAKDELVYIKENRWDLTFTKTTENSALPSSLSVMTEFADVTDNLFKPSDKLSLVNLLNDPIVLKYFRSLSVTDQPRDRPIVPLTSSEREKHVILSLRPPPASRVWETIPLINATFAFVDSLTKMNLRPETRNKLKKTREEVDKELVKEAQKEKKEEAAEDKKAAKRKAEEDRLSRLSAAEQKKALERDRKRAMKKSQGKVMRK</sequence>
<keyword evidence="2 6" id="KW-0812">Transmembrane</keyword>
<dbReference type="GO" id="GO:0005783">
    <property type="term" value="C:endoplasmic reticulum"/>
    <property type="evidence" value="ECO:0007669"/>
    <property type="project" value="InterPro"/>
</dbReference>